<dbReference type="EMBL" id="AP019620">
    <property type="protein sequence ID" value="BBJ46991.1"/>
    <property type="molecule type" value="Genomic_DNA"/>
</dbReference>
<accession>A0A499VBU6</accession>
<gene>
    <name evidence="1" type="ORF">SSPO_097090</name>
</gene>
<dbReference type="Proteomes" id="UP000463951">
    <property type="component" value="Chromosome"/>
</dbReference>
<evidence type="ECO:0000313" key="2">
    <source>
        <dbReference type="Proteomes" id="UP000463951"/>
    </source>
</evidence>
<dbReference type="AlphaFoldDB" id="A0A499VBU6"/>
<proteinExistence type="predicted"/>
<reference evidence="1 2" key="1">
    <citation type="journal article" date="2020" name="Int. J. Syst. Evol. Microbiol.">
        <title>Reclassification of Streptomyces castelarensis and Streptomyces sporoclivatus as later heterotypic synonyms of Streptomyces antimycoticus.</title>
        <authorList>
            <person name="Komaki H."/>
            <person name="Tamura T."/>
        </authorList>
    </citation>
    <scope>NUCLEOTIDE SEQUENCE [LARGE SCALE GENOMIC DNA]</scope>
    <source>
        <strain evidence="1 2">NBRC 100767</strain>
    </source>
</reference>
<name>A0A499VBU6_9ACTN</name>
<evidence type="ECO:0000313" key="1">
    <source>
        <dbReference type="EMBL" id="BBJ46991.1"/>
    </source>
</evidence>
<evidence type="ECO:0008006" key="3">
    <source>
        <dbReference type="Google" id="ProtNLM"/>
    </source>
</evidence>
<sequence>MDQVHRKVFDTVFGQSTGKPPSVMSLGIAVLDLLSLACSTKPLLLLLDDGQWLDSTSVAVIGFAGRRLAGSSVKLVVALRSGVASEFDTAALPALPVRALPDEEARRLLDLRHPGLDTRVRRLMLDQARGNPLALLELPAHLHVGHPGTSGRGTCRPARCLSATAGAPASAAGVRHPDRGAR</sequence>
<protein>
    <recommendedName>
        <fullName evidence="3">Orc1-like AAA ATPase domain-containing protein</fullName>
    </recommendedName>
</protein>
<organism evidence="1 2">
    <name type="scientific">Streptomyces antimycoticus</name>
    <dbReference type="NCBI Taxonomy" id="68175"/>
    <lineage>
        <taxon>Bacteria</taxon>
        <taxon>Bacillati</taxon>
        <taxon>Actinomycetota</taxon>
        <taxon>Actinomycetes</taxon>
        <taxon>Kitasatosporales</taxon>
        <taxon>Streptomycetaceae</taxon>
        <taxon>Streptomyces</taxon>
        <taxon>Streptomyces violaceusniger group</taxon>
    </lineage>
</organism>